<keyword evidence="4 14" id="KW-0812">Transmembrane</keyword>
<dbReference type="GO" id="GO:0030247">
    <property type="term" value="F:polysaccharide binding"/>
    <property type="evidence" value="ECO:0007669"/>
    <property type="project" value="InterPro"/>
</dbReference>
<dbReference type="FunFam" id="3.30.200.20:FF:000043">
    <property type="entry name" value="Wall-associated receptor kinase 2"/>
    <property type="match status" value="1"/>
</dbReference>
<evidence type="ECO:0000259" key="16">
    <source>
        <dbReference type="PROSITE" id="PS50011"/>
    </source>
</evidence>
<dbReference type="GO" id="GO:0007166">
    <property type="term" value="P:cell surface receptor signaling pathway"/>
    <property type="evidence" value="ECO:0007669"/>
    <property type="project" value="InterPro"/>
</dbReference>
<comment type="subcellular location">
    <subcellularLocation>
        <location evidence="1">Membrane</location>
        <topology evidence="1">Single-pass type I membrane protein</topology>
    </subcellularLocation>
</comment>
<dbReference type="FunFam" id="1.10.510.10:FF:000084">
    <property type="entry name" value="Wall-associated receptor kinase 2"/>
    <property type="match status" value="1"/>
</dbReference>
<dbReference type="AlphaFoldDB" id="A0A4V6D3R3"/>
<keyword evidence="5 15" id="KW-0732">Signal</keyword>
<dbReference type="InterPro" id="IPR018097">
    <property type="entry name" value="EGF_Ca-bd_CS"/>
</dbReference>
<keyword evidence="11" id="KW-1015">Disulfide bond</keyword>
<feature type="chain" id="PRO_5020853183" description="Protein kinase domain-containing protein" evidence="15">
    <location>
        <begin position="22"/>
        <end position="943"/>
    </location>
</feature>
<dbReference type="EMBL" id="CM016558">
    <property type="protein sequence ID" value="TKW03616.1"/>
    <property type="molecule type" value="Genomic_DNA"/>
</dbReference>
<evidence type="ECO:0000256" key="5">
    <source>
        <dbReference type="ARBA" id="ARBA00022729"/>
    </source>
</evidence>
<dbReference type="Gene3D" id="1.10.510.10">
    <property type="entry name" value="Transferase(Phosphotransferase) domain 1"/>
    <property type="match status" value="1"/>
</dbReference>
<accession>A0A4V6D3R3</accession>
<evidence type="ECO:0000313" key="18">
    <source>
        <dbReference type="Proteomes" id="UP000298652"/>
    </source>
</evidence>
<keyword evidence="3" id="KW-0808">Transferase</keyword>
<feature type="transmembrane region" description="Helical" evidence="14">
    <location>
        <begin position="530"/>
        <end position="559"/>
    </location>
</feature>
<dbReference type="GO" id="GO:0004674">
    <property type="term" value="F:protein serine/threonine kinase activity"/>
    <property type="evidence" value="ECO:0007669"/>
    <property type="project" value="UniProtKB-KW"/>
</dbReference>
<dbReference type="InterPro" id="IPR008271">
    <property type="entry name" value="Ser/Thr_kinase_AS"/>
</dbReference>
<keyword evidence="6 13" id="KW-0547">Nucleotide-binding</keyword>
<feature type="binding site" evidence="13">
    <location>
        <position position="639"/>
    </location>
    <ligand>
        <name>ATP</name>
        <dbReference type="ChEBI" id="CHEBI:30616"/>
    </ligand>
</feature>
<dbReference type="Gene3D" id="2.10.25.10">
    <property type="entry name" value="Laminin"/>
    <property type="match status" value="1"/>
</dbReference>
<dbReference type="Gramene" id="TKW03616">
    <property type="protein sequence ID" value="TKW03616"/>
    <property type="gene ID" value="SEVIR_7G058100v2"/>
</dbReference>
<dbReference type="PROSITE" id="PS00108">
    <property type="entry name" value="PROTEIN_KINASE_ST"/>
    <property type="match status" value="1"/>
</dbReference>
<evidence type="ECO:0000256" key="10">
    <source>
        <dbReference type="ARBA" id="ARBA00023136"/>
    </source>
</evidence>
<dbReference type="PANTHER" id="PTHR27005:SF412">
    <property type="entry name" value="OS04G0307900 PROTEIN"/>
    <property type="match status" value="1"/>
</dbReference>
<dbReference type="GO" id="GO:0005886">
    <property type="term" value="C:plasma membrane"/>
    <property type="evidence" value="ECO:0007669"/>
    <property type="project" value="TreeGrafter"/>
</dbReference>
<evidence type="ECO:0000256" key="7">
    <source>
        <dbReference type="ARBA" id="ARBA00022777"/>
    </source>
</evidence>
<dbReference type="InterPro" id="IPR011009">
    <property type="entry name" value="Kinase-like_dom_sf"/>
</dbReference>
<keyword evidence="10 14" id="KW-0472">Membrane</keyword>
<evidence type="ECO:0000256" key="14">
    <source>
        <dbReference type="SAM" id="Phobius"/>
    </source>
</evidence>
<evidence type="ECO:0000256" key="1">
    <source>
        <dbReference type="ARBA" id="ARBA00004479"/>
    </source>
</evidence>
<dbReference type="Pfam" id="PF07714">
    <property type="entry name" value="PK_Tyr_Ser-Thr"/>
    <property type="match status" value="1"/>
</dbReference>
<dbReference type="InterPro" id="IPR045274">
    <property type="entry name" value="WAK-like"/>
</dbReference>
<dbReference type="SMART" id="SM00179">
    <property type="entry name" value="EGF_CA"/>
    <property type="match status" value="1"/>
</dbReference>
<evidence type="ECO:0000256" key="11">
    <source>
        <dbReference type="ARBA" id="ARBA00023157"/>
    </source>
</evidence>
<keyword evidence="7" id="KW-0418">Kinase</keyword>
<evidence type="ECO:0000256" key="4">
    <source>
        <dbReference type="ARBA" id="ARBA00022692"/>
    </source>
</evidence>
<dbReference type="PROSITE" id="PS01187">
    <property type="entry name" value="EGF_CA"/>
    <property type="match status" value="1"/>
</dbReference>
<gene>
    <name evidence="17" type="ORF">SEVIR_7G058100v2</name>
</gene>
<sequence length="943" mass="104789">MMGLLALDALLLAALLLLVSAASQGSSRGTIPSTASLAGCSKTCGNLSFTYPFGIGAGCFRDPDFELICNNTTQPARLFLRDGDTEVLHDIGTTDTFSGSDGPDLRVAISHSRQMRSGVDVYNMSWRVPGRSFIGTRVIELSFIGCDFDIYLLDGVNSRELICTVNCPNDGIPESVAKQQCNGTGCCRSMFSRTVVSLELQFVRYDRGKSKTKGEMQHTNQSLLWDTIRVETYNMLLLWGIVLDRRNINCDAASNKTNYACVSDHSRCFDAYSGMSPSYQCMCHNGYAGNPYVADGCSRDRGYNPVEWKANCGRSCGNISIPFPFGLEEGCYARKQFQLRCFDMRSSGLALLSPLYDVIQQINISEGTIKTINRDEFSYAETQSIYAGSISTQELQWVVANLSCQEAQEDSATYACVSADSTCLGVSLKFSGYLGYRCRCLTGFHGNPYVRNGCQDINECETIPGICEGLCHNTIGAFYCTKCPHKTEYDANKMGCTPTNRQKSRLLLGEFVTNRFHVIIQKTEKKSRTIIVHMIGIMIGLGVGFGVPLLGLSAVLIVLKWKRDEQKKQRRKYFRDNQGILLEQLISLDENTSDKTKIFSLEDLEKATHNFDQTRILGRGGHGTVYKGILADQRVVAIKSSKAIEQSEIDQFINEVIILSHINHRNIVRLFGCCLETKVPLLVYDFVPNGSLYDILHSSSDSNFSLSWAECLRIALEVAGALCYLHSAASVLVFHRDVKSSNILLDANYIAKVSDFGASRVVPIDQTHVNTNVQGTFGYLDPEYYRTGQLNQKSDVYSFGVVLVELLVRKEPIFTTQSGSKQNLSSYFLCELKSRPIKEIVTAQIREEATEEEINSVAHLAEMCLRLQGEERPTMKQVEMTLHTLHVKRSKLSRVAQGDDQELQQLLSSGDNAASLAGCSLDQLSQRCYSLEQEFILSAEVPR</sequence>
<evidence type="ECO:0000256" key="2">
    <source>
        <dbReference type="ARBA" id="ARBA00022527"/>
    </source>
</evidence>
<dbReference type="SMART" id="SM00220">
    <property type="entry name" value="S_TKc"/>
    <property type="match status" value="1"/>
</dbReference>
<dbReference type="SMART" id="SM00181">
    <property type="entry name" value="EGF"/>
    <property type="match status" value="3"/>
</dbReference>
<name>A0A4V6D3R3_SETVI</name>
<dbReference type="PANTHER" id="PTHR27005">
    <property type="entry name" value="WALL-ASSOCIATED RECEPTOR KINASE-LIKE 21"/>
    <property type="match status" value="1"/>
</dbReference>
<proteinExistence type="predicted"/>
<dbReference type="InterPro" id="IPR017441">
    <property type="entry name" value="Protein_kinase_ATP_BS"/>
</dbReference>
<dbReference type="CDD" id="cd00054">
    <property type="entry name" value="EGF_CA"/>
    <property type="match status" value="1"/>
</dbReference>
<evidence type="ECO:0000256" key="15">
    <source>
        <dbReference type="SAM" id="SignalP"/>
    </source>
</evidence>
<dbReference type="InterPro" id="IPR000742">
    <property type="entry name" value="EGF"/>
</dbReference>
<dbReference type="SUPFAM" id="SSF57196">
    <property type="entry name" value="EGF/Laminin"/>
    <property type="match status" value="1"/>
</dbReference>
<dbReference type="SUPFAM" id="SSF56112">
    <property type="entry name" value="Protein kinase-like (PK-like)"/>
    <property type="match status" value="1"/>
</dbReference>
<dbReference type="PROSITE" id="PS50011">
    <property type="entry name" value="PROTEIN_KINASE_DOM"/>
    <property type="match status" value="1"/>
</dbReference>
<dbReference type="GO" id="GO:0005509">
    <property type="term" value="F:calcium ion binding"/>
    <property type="evidence" value="ECO:0007669"/>
    <property type="project" value="InterPro"/>
</dbReference>
<evidence type="ECO:0000256" key="3">
    <source>
        <dbReference type="ARBA" id="ARBA00022679"/>
    </source>
</evidence>
<reference evidence="17" key="1">
    <citation type="submission" date="2019-03" db="EMBL/GenBank/DDBJ databases">
        <title>WGS assembly of Setaria viridis.</title>
        <authorList>
            <person name="Huang P."/>
            <person name="Jenkins J."/>
            <person name="Grimwood J."/>
            <person name="Barry K."/>
            <person name="Healey A."/>
            <person name="Mamidi S."/>
            <person name="Sreedasyam A."/>
            <person name="Shu S."/>
            <person name="Feldman M."/>
            <person name="Wu J."/>
            <person name="Yu Y."/>
            <person name="Chen C."/>
            <person name="Johnson J."/>
            <person name="Rokhsar D."/>
            <person name="Baxter I."/>
            <person name="Schmutz J."/>
            <person name="Brutnell T."/>
            <person name="Kellogg E."/>
        </authorList>
    </citation>
    <scope>NUCLEOTIDE SEQUENCE [LARGE SCALE GENOMIC DNA]</scope>
</reference>
<evidence type="ECO:0000256" key="9">
    <source>
        <dbReference type="ARBA" id="ARBA00022989"/>
    </source>
</evidence>
<organism evidence="17 18">
    <name type="scientific">Setaria viridis</name>
    <name type="common">Green bristlegrass</name>
    <name type="synonym">Setaria italica subsp. viridis</name>
    <dbReference type="NCBI Taxonomy" id="4556"/>
    <lineage>
        <taxon>Eukaryota</taxon>
        <taxon>Viridiplantae</taxon>
        <taxon>Streptophyta</taxon>
        <taxon>Embryophyta</taxon>
        <taxon>Tracheophyta</taxon>
        <taxon>Spermatophyta</taxon>
        <taxon>Magnoliopsida</taxon>
        <taxon>Liliopsida</taxon>
        <taxon>Poales</taxon>
        <taxon>Poaceae</taxon>
        <taxon>PACMAD clade</taxon>
        <taxon>Panicoideae</taxon>
        <taxon>Panicodae</taxon>
        <taxon>Paniceae</taxon>
        <taxon>Cenchrinae</taxon>
        <taxon>Setaria</taxon>
    </lineage>
</organism>
<evidence type="ECO:0000313" key="17">
    <source>
        <dbReference type="EMBL" id="TKW03616.1"/>
    </source>
</evidence>
<dbReference type="Proteomes" id="UP000298652">
    <property type="component" value="Chromosome 7"/>
</dbReference>
<evidence type="ECO:0000256" key="13">
    <source>
        <dbReference type="PROSITE-ProRule" id="PRU10141"/>
    </source>
</evidence>
<feature type="domain" description="Protein kinase" evidence="16">
    <location>
        <begin position="611"/>
        <end position="886"/>
    </location>
</feature>
<protein>
    <recommendedName>
        <fullName evidence="16">Protein kinase domain-containing protein</fullName>
    </recommendedName>
</protein>
<evidence type="ECO:0000256" key="8">
    <source>
        <dbReference type="ARBA" id="ARBA00022840"/>
    </source>
</evidence>
<dbReference type="PROSITE" id="PS00107">
    <property type="entry name" value="PROTEIN_KINASE_ATP"/>
    <property type="match status" value="1"/>
</dbReference>
<feature type="signal peptide" evidence="15">
    <location>
        <begin position="1"/>
        <end position="21"/>
    </location>
</feature>
<keyword evidence="2" id="KW-0723">Serine/threonine-protein kinase</keyword>
<keyword evidence="8 13" id="KW-0067">ATP-binding</keyword>
<dbReference type="Gene3D" id="3.30.200.20">
    <property type="entry name" value="Phosphorylase Kinase, domain 1"/>
    <property type="match status" value="1"/>
</dbReference>
<dbReference type="GO" id="GO:0005524">
    <property type="term" value="F:ATP binding"/>
    <property type="evidence" value="ECO:0007669"/>
    <property type="project" value="UniProtKB-UniRule"/>
</dbReference>
<evidence type="ECO:0000256" key="12">
    <source>
        <dbReference type="ARBA" id="ARBA00023180"/>
    </source>
</evidence>
<dbReference type="Pfam" id="PF13947">
    <property type="entry name" value="GUB_WAK_bind"/>
    <property type="match status" value="2"/>
</dbReference>
<evidence type="ECO:0000256" key="6">
    <source>
        <dbReference type="ARBA" id="ARBA00022741"/>
    </source>
</evidence>
<dbReference type="InterPro" id="IPR001245">
    <property type="entry name" value="Ser-Thr/Tyr_kinase_cat_dom"/>
</dbReference>
<keyword evidence="12" id="KW-0325">Glycoprotein</keyword>
<keyword evidence="18" id="KW-1185">Reference proteome</keyword>
<dbReference type="InterPro" id="IPR025287">
    <property type="entry name" value="WAK_GUB"/>
</dbReference>
<dbReference type="InterPro" id="IPR000719">
    <property type="entry name" value="Prot_kinase_dom"/>
</dbReference>
<dbReference type="InterPro" id="IPR001881">
    <property type="entry name" value="EGF-like_Ca-bd_dom"/>
</dbReference>
<keyword evidence="9 14" id="KW-1133">Transmembrane helix</keyword>